<feature type="transmembrane region" description="Helical" evidence="1">
    <location>
        <begin position="7"/>
        <end position="29"/>
    </location>
</feature>
<reference evidence="2 3" key="1">
    <citation type="journal article" date="2011" name="Proc. Natl. Acad. Sci. U.S.A.">
        <title>Evolutionary erosion of yeast sex chromosomes by mating-type switching accidents.</title>
        <authorList>
            <person name="Gordon J.L."/>
            <person name="Armisen D."/>
            <person name="Proux-Wera E."/>
            <person name="Oheigeartaigh S.S."/>
            <person name="Byrne K.P."/>
            <person name="Wolfe K.H."/>
        </authorList>
    </citation>
    <scope>NUCLEOTIDE SEQUENCE [LARGE SCALE GENOMIC DNA]</scope>
    <source>
        <strain evidence="3">ATCC 24235 / CBS 4417 / NBRC 1672 / NRRL Y-8282 / UCD 70-5</strain>
    </source>
</reference>
<dbReference type="PANTHER" id="PTHR36414">
    <property type="entry name" value="PROTEIN SUR7"/>
    <property type="match status" value="1"/>
</dbReference>
<proteinExistence type="predicted"/>
<dbReference type="eggNOG" id="ENOG502RKFF">
    <property type="taxonomic scope" value="Eukaryota"/>
</dbReference>
<dbReference type="STRING" id="1071381.G8C1J8"/>
<dbReference type="GO" id="GO:0030866">
    <property type="term" value="P:cortical actin cytoskeleton organization"/>
    <property type="evidence" value="ECO:0007669"/>
    <property type="project" value="TreeGrafter"/>
</dbReference>
<keyword evidence="3" id="KW-1185">Reference proteome</keyword>
<dbReference type="RefSeq" id="XP_003688460.1">
    <property type="nucleotide sequence ID" value="XM_003688412.1"/>
</dbReference>
<dbReference type="AlphaFoldDB" id="G8C1J8"/>
<evidence type="ECO:0008006" key="4">
    <source>
        <dbReference type="Google" id="ProtNLM"/>
    </source>
</evidence>
<name>G8C1J8_TETPH</name>
<evidence type="ECO:0000313" key="3">
    <source>
        <dbReference type="Proteomes" id="UP000005666"/>
    </source>
</evidence>
<dbReference type="Proteomes" id="UP000005666">
    <property type="component" value="Chromosome 15"/>
</dbReference>
<organism evidence="2 3">
    <name type="scientific">Tetrapisispora phaffii (strain ATCC 24235 / CBS 4417 / NBRC 1672 / NRRL Y-8282 / UCD 70-5)</name>
    <name type="common">Yeast</name>
    <name type="synonym">Fabospora phaffii</name>
    <dbReference type="NCBI Taxonomy" id="1071381"/>
    <lineage>
        <taxon>Eukaryota</taxon>
        <taxon>Fungi</taxon>
        <taxon>Dikarya</taxon>
        <taxon>Ascomycota</taxon>
        <taxon>Saccharomycotina</taxon>
        <taxon>Saccharomycetes</taxon>
        <taxon>Saccharomycetales</taxon>
        <taxon>Saccharomycetaceae</taxon>
        <taxon>Tetrapisispora</taxon>
    </lineage>
</organism>
<evidence type="ECO:0000256" key="1">
    <source>
        <dbReference type="SAM" id="Phobius"/>
    </source>
</evidence>
<dbReference type="EMBL" id="HE612870">
    <property type="protein sequence ID" value="CCE66026.1"/>
    <property type="molecule type" value="Genomic_DNA"/>
</dbReference>
<dbReference type="KEGG" id="tpf:TPHA_0O00560"/>
<dbReference type="OMA" id="PLNKFYW"/>
<dbReference type="GO" id="GO:0045121">
    <property type="term" value="C:membrane raft"/>
    <property type="evidence" value="ECO:0007669"/>
    <property type="project" value="TreeGrafter"/>
</dbReference>
<dbReference type="GO" id="GO:0005938">
    <property type="term" value="C:cell cortex"/>
    <property type="evidence" value="ECO:0007669"/>
    <property type="project" value="TreeGrafter"/>
</dbReference>
<sequence length="317" mass="35675">MNRYMSILVKLSTLLFLAGNTLLLILIIISGSTNDYPINNFYWVEADTANIPNAPDVTRWTFWGACGVENGDETNCGSNLSPAAPISPVDNFHTTINVPSKFVNDRNTFYYLTRFSFCLFWISLAFIGITFLLYIISWFSYEFTKVCFLLVSIGCLFNVTGVVLQTAASVLARNAFNKTGVNHSKLGSDLFGIAWASVALSLLEAIALAVTHINNVYQRRSNNSISQVNDVYDPIYGTAQRRSNSYTTNSRGFKKFFTISRKNRTTSQQLNNQQIPNPPMHTDEYIAEQPLQEHQRKGINFFTIRNTKSKSTIDDSV</sequence>
<dbReference type="Gene3D" id="1.20.140.150">
    <property type="match status" value="1"/>
</dbReference>
<keyword evidence="1" id="KW-0812">Transmembrane</keyword>
<gene>
    <name evidence="2" type="primary">TPHA0O00560</name>
    <name evidence="2" type="ordered locus">TPHA_0O00560</name>
</gene>
<accession>G8C1J8</accession>
<dbReference type="GO" id="GO:0005886">
    <property type="term" value="C:plasma membrane"/>
    <property type="evidence" value="ECO:0007669"/>
    <property type="project" value="InterPro"/>
</dbReference>
<feature type="transmembrane region" description="Helical" evidence="1">
    <location>
        <begin position="148"/>
        <end position="172"/>
    </location>
</feature>
<protein>
    <recommendedName>
        <fullName evidence="4">Protein SUR7</fullName>
    </recommendedName>
</protein>
<dbReference type="Pfam" id="PF06687">
    <property type="entry name" value="SUR7"/>
    <property type="match status" value="1"/>
</dbReference>
<dbReference type="GeneID" id="11530717"/>
<keyword evidence="1" id="KW-0472">Membrane</keyword>
<evidence type="ECO:0000313" key="2">
    <source>
        <dbReference type="EMBL" id="CCE66026.1"/>
    </source>
</evidence>
<feature type="transmembrane region" description="Helical" evidence="1">
    <location>
        <begin position="192"/>
        <end position="211"/>
    </location>
</feature>
<dbReference type="PANTHER" id="PTHR36414:SF1">
    <property type="entry name" value="PROTEIN SUR7"/>
    <property type="match status" value="1"/>
</dbReference>
<dbReference type="GO" id="GO:0032185">
    <property type="term" value="P:septin cytoskeleton organization"/>
    <property type="evidence" value="ECO:0007669"/>
    <property type="project" value="TreeGrafter"/>
</dbReference>
<dbReference type="HOGENOM" id="CLU_059603_1_0_1"/>
<dbReference type="InterPro" id="IPR009571">
    <property type="entry name" value="SUR7/Rim9-like_fungi"/>
</dbReference>
<keyword evidence="1" id="KW-1133">Transmembrane helix</keyword>
<feature type="transmembrane region" description="Helical" evidence="1">
    <location>
        <begin position="109"/>
        <end position="136"/>
    </location>
</feature>
<dbReference type="GO" id="GO:0006897">
    <property type="term" value="P:endocytosis"/>
    <property type="evidence" value="ECO:0007669"/>
    <property type="project" value="TreeGrafter"/>
</dbReference>
<dbReference type="OrthoDB" id="5419460at2759"/>
<dbReference type="GO" id="GO:0031505">
    <property type="term" value="P:fungal-type cell wall organization"/>
    <property type="evidence" value="ECO:0007669"/>
    <property type="project" value="TreeGrafter"/>
</dbReference>